<evidence type="ECO:0000313" key="3">
    <source>
        <dbReference type="Proteomes" id="UP000294813"/>
    </source>
</evidence>
<comment type="caution">
    <text evidence="2">The sequence shown here is derived from an EMBL/GenBank/DDBJ whole genome shotgun (WGS) entry which is preliminary data.</text>
</comment>
<accession>A0A4R2RZ98</accession>
<keyword evidence="1" id="KW-1133">Transmembrane helix</keyword>
<dbReference type="AlphaFoldDB" id="A0A4R2RZ98"/>
<gene>
    <name evidence="2" type="ORF">EDD73_10358</name>
</gene>
<proteinExistence type="predicted"/>
<sequence>MVLFALLAAFSMDLMMSGFHNLGNGFLTIITGLVGLLLGGYGILKGVYRYDKNRGRVKKEIRFFE</sequence>
<protein>
    <submittedName>
        <fullName evidence="2">Uncharacterized protein</fullName>
    </submittedName>
</protein>
<keyword evidence="3" id="KW-1185">Reference proteome</keyword>
<keyword evidence="1" id="KW-0472">Membrane</keyword>
<reference evidence="2 3" key="1">
    <citation type="submission" date="2019-03" db="EMBL/GenBank/DDBJ databases">
        <title>Genomic Encyclopedia of Type Strains, Phase IV (KMG-IV): sequencing the most valuable type-strain genomes for metagenomic binning, comparative biology and taxonomic classification.</title>
        <authorList>
            <person name="Goeker M."/>
        </authorList>
    </citation>
    <scope>NUCLEOTIDE SEQUENCE [LARGE SCALE GENOMIC DNA]</scope>
    <source>
        <strain evidence="2 3">DSM 11170</strain>
    </source>
</reference>
<organism evidence="2 3">
    <name type="scientific">Heliophilum fasciatum</name>
    <dbReference type="NCBI Taxonomy" id="35700"/>
    <lineage>
        <taxon>Bacteria</taxon>
        <taxon>Bacillati</taxon>
        <taxon>Bacillota</taxon>
        <taxon>Clostridia</taxon>
        <taxon>Eubacteriales</taxon>
        <taxon>Heliobacteriaceae</taxon>
        <taxon>Heliophilum</taxon>
    </lineage>
</organism>
<name>A0A4R2RZ98_9FIRM</name>
<dbReference type="EMBL" id="SLXT01000003">
    <property type="protein sequence ID" value="TCP68429.1"/>
    <property type="molecule type" value="Genomic_DNA"/>
</dbReference>
<evidence type="ECO:0000256" key="1">
    <source>
        <dbReference type="SAM" id="Phobius"/>
    </source>
</evidence>
<dbReference type="Proteomes" id="UP000294813">
    <property type="component" value="Unassembled WGS sequence"/>
</dbReference>
<feature type="transmembrane region" description="Helical" evidence="1">
    <location>
        <begin position="25"/>
        <end position="44"/>
    </location>
</feature>
<evidence type="ECO:0000313" key="2">
    <source>
        <dbReference type="EMBL" id="TCP68429.1"/>
    </source>
</evidence>
<keyword evidence="1" id="KW-0812">Transmembrane</keyword>